<dbReference type="EMBL" id="BSXT01000229">
    <property type="protein sequence ID" value="GMF21562.1"/>
    <property type="molecule type" value="Genomic_DNA"/>
</dbReference>
<protein>
    <submittedName>
        <fullName evidence="2">Unnamed protein product</fullName>
    </submittedName>
</protein>
<organism evidence="2 3">
    <name type="scientific">Phytophthora fragariaefolia</name>
    <dbReference type="NCBI Taxonomy" id="1490495"/>
    <lineage>
        <taxon>Eukaryota</taxon>
        <taxon>Sar</taxon>
        <taxon>Stramenopiles</taxon>
        <taxon>Oomycota</taxon>
        <taxon>Peronosporomycetes</taxon>
        <taxon>Peronosporales</taxon>
        <taxon>Peronosporaceae</taxon>
        <taxon>Phytophthora</taxon>
    </lineage>
</organism>
<comment type="caution">
    <text evidence="2">The sequence shown here is derived from an EMBL/GenBank/DDBJ whole genome shotgun (WGS) entry which is preliminary data.</text>
</comment>
<name>A0A9W6WXN7_9STRA</name>
<reference evidence="2" key="1">
    <citation type="submission" date="2023-04" db="EMBL/GenBank/DDBJ databases">
        <title>Phytophthora fragariaefolia NBRC 109709.</title>
        <authorList>
            <person name="Ichikawa N."/>
            <person name="Sato H."/>
            <person name="Tonouchi N."/>
        </authorList>
    </citation>
    <scope>NUCLEOTIDE SEQUENCE</scope>
    <source>
        <strain evidence="2">NBRC 109709</strain>
    </source>
</reference>
<keyword evidence="3" id="KW-1185">Reference proteome</keyword>
<evidence type="ECO:0000256" key="1">
    <source>
        <dbReference type="SAM" id="MobiDB-lite"/>
    </source>
</evidence>
<dbReference type="AlphaFoldDB" id="A0A9W6WXN7"/>
<gene>
    <name evidence="2" type="ORF">Pfra01_000290200</name>
</gene>
<sequence length="183" mass="20598">MLGSSRIAATVPSESMMSNYVSHIGAALYDEDQLAELLVKLNLESHDNVSSGGENARKQTAVVAITSQYMRKLFKRFPELLLIDWSIQDLRLCYINIQMSSRFYPAGTIVQRRGANLRKLDREYRDVGHALSNGFASLPKPHHSPKLAISEFNKRASRAGHPQNTELPQMPSVPRTERNTTME</sequence>
<dbReference type="Proteomes" id="UP001165121">
    <property type="component" value="Unassembled WGS sequence"/>
</dbReference>
<proteinExistence type="predicted"/>
<accession>A0A9W6WXN7</accession>
<evidence type="ECO:0000313" key="2">
    <source>
        <dbReference type="EMBL" id="GMF21562.1"/>
    </source>
</evidence>
<evidence type="ECO:0000313" key="3">
    <source>
        <dbReference type="Proteomes" id="UP001165121"/>
    </source>
</evidence>
<feature type="region of interest" description="Disordered" evidence="1">
    <location>
        <begin position="155"/>
        <end position="183"/>
    </location>
</feature>